<dbReference type="Proteomes" id="UP000298030">
    <property type="component" value="Unassembled WGS sequence"/>
</dbReference>
<evidence type="ECO:0000256" key="1">
    <source>
        <dbReference type="SAM" id="MobiDB-lite"/>
    </source>
</evidence>
<dbReference type="AlphaFoldDB" id="A0A4Y7SW18"/>
<dbReference type="EMBL" id="QPFP01000051">
    <property type="protein sequence ID" value="TEB26047.1"/>
    <property type="molecule type" value="Genomic_DNA"/>
</dbReference>
<gene>
    <name evidence="2" type="ORF">FA13DRAFT_1737697</name>
</gene>
<keyword evidence="3" id="KW-1185">Reference proteome</keyword>
<evidence type="ECO:0000313" key="2">
    <source>
        <dbReference type="EMBL" id="TEB26047.1"/>
    </source>
</evidence>
<feature type="compositionally biased region" description="Basic residues" evidence="1">
    <location>
        <begin position="40"/>
        <end position="49"/>
    </location>
</feature>
<accession>A0A4Y7SW18</accession>
<organism evidence="2 3">
    <name type="scientific">Coprinellus micaceus</name>
    <name type="common">Glistening ink-cap mushroom</name>
    <name type="synonym">Coprinus micaceus</name>
    <dbReference type="NCBI Taxonomy" id="71717"/>
    <lineage>
        <taxon>Eukaryota</taxon>
        <taxon>Fungi</taxon>
        <taxon>Dikarya</taxon>
        <taxon>Basidiomycota</taxon>
        <taxon>Agaricomycotina</taxon>
        <taxon>Agaricomycetes</taxon>
        <taxon>Agaricomycetidae</taxon>
        <taxon>Agaricales</taxon>
        <taxon>Agaricineae</taxon>
        <taxon>Psathyrellaceae</taxon>
        <taxon>Coprinellus</taxon>
    </lineage>
</organism>
<feature type="compositionally biased region" description="Polar residues" evidence="1">
    <location>
        <begin position="30"/>
        <end position="39"/>
    </location>
</feature>
<comment type="caution">
    <text evidence="2">The sequence shown here is derived from an EMBL/GenBank/DDBJ whole genome shotgun (WGS) entry which is preliminary data.</text>
</comment>
<feature type="region of interest" description="Disordered" evidence="1">
    <location>
        <begin position="16"/>
        <end position="56"/>
    </location>
</feature>
<proteinExistence type="predicted"/>
<evidence type="ECO:0000313" key="3">
    <source>
        <dbReference type="Proteomes" id="UP000298030"/>
    </source>
</evidence>
<sequence>MDSTALCLSLVTALRSGAGNGRNDGRCGEDSNSGRSPTKNTRKIKVKRVDKRESAS</sequence>
<name>A0A4Y7SW18_COPMI</name>
<reference evidence="2 3" key="1">
    <citation type="journal article" date="2019" name="Nat. Ecol. Evol.">
        <title>Megaphylogeny resolves global patterns of mushroom evolution.</title>
        <authorList>
            <person name="Varga T."/>
            <person name="Krizsan K."/>
            <person name="Foldi C."/>
            <person name="Dima B."/>
            <person name="Sanchez-Garcia M."/>
            <person name="Sanchez-Ramirez S."/>
            <person name="Szollosi G.J."/>
            <person name="Szarkandi J.G."/>
            <person name="Papp V."/>
            <person name="Albert L."/>
            <person name="Andreopoulos W."/>
            <person name="Angelini C."/>
            <person name="Antonin V."/>
            <person name="Barry K.W."/>
            <person name="Bougher N.L."/>
            <person name="Buchanan P."/>
            <person name="Buyck B."/>
            <person name="Bense V."/>
            <person name="Catcheside P."/>
            <person name="Chovatia M."/>
            <person name="Cooper J."/>
            <person name="Damon W."/>
            <person name="Desjardin D."/>
            <person name="Finy P."/>
            <person name="Geml J."/>
            <person name="Haridas S."/>
            <person name="Hughes K."/>
            <person name="Justo A."/>
            <person name="Karasinski D."/>
            <person name="Kautmanova I."/>
            <person name="Kiss B."/>
            <person name="Kocsube S."/>
            <person name="Kotiranta H."/>
            <person name="LaButti K.M."/>
            <person name="Lechner B.E."/>
            <person name="Liimatainen K."/>
            <person name="Lipzen A."/>
            <person name="Lukacs Z."/>
            <person name="Mihaltcheva S."/>
            <person name="Morgado L.N."/>
            <person name="Niskanen T."/>
            <person name="Noordeloos M.E."/>
            <person name="Ohm R.A."/>
            <person name="Ortiz-Santana B."/>
            <person name="Ovrebo C."/>
            <person name="Racz N."/>
            <person name="Riley R."/>
            <person name="Savchenko A."/>
            <person name="Shiryaev A."/>
            <person name="Soop K."/>
            <person name="Spirin V."/>
            <person name="Szebenyi C."/>
            <person name="Tomsovsky M."/>
            <person name="Tulloss R.E."/>
            <person name="Uehling J."/>
            <person name="Grigoriev I.V."/>
            <person name="Vagvolgyi C."/>
            <person name="Papp T."/>
            <person name="Martin F.M."/>
            <person name="Miettinen O."/>
            <person name="Hibbett D.S."/>
            <person name="Nagy L.G."/>
        </authorList>
    </citation>
    <scope>NUCLEOTIDE SEQUENCE [LARGE SCALE GENOMIC DNA]</scope>
    <source>
        <strain evidence="2 3">FP101781</strain>
    </source>
</reference>
<protein>
    <submittedName>
        <fullName evidence="2">Uncharacterized protein</fullName>
    </submittedName>
</protein>